<name>A0A6V3S6B5_9EUKA</name>
<dbReference type="EMBL" id="HBIV01041027">
    <property type="protein sequence ID" value="CAE0677185.1"/>
    <property type="molecule type" value="Transcribed_RNA"/>
</dbReference>
<dbReference type="EMBL" id="HBIV01041026">
    <property type="protein sequence ID" value="CAE0677184.1"/>
    <property type="molecule type" value="Transcribed_RNA"/>
</dbReference>
<evidence type="ECO:0000313" key="3">
    <source>
        <dbReference type="EMBL" id="CAE0677185.1"/>
    </source>
</evidence>
<evidence type="ECO:0000256" key="1">
    <source>
        <dbReference type="SAM" id="MobiDB-lite"/>
    </source>
</evidence>
<reference evidence="3" key="1">
    <citation type="submission" date="2021-01" db="EMBL/GenBank/DDBJ databases">
        <authorList>
            <person name="Corre E."/>
            <person name="Pelletier E."/>
            <person name="Niang G."/>
            <person name="Scheremetjew M."/>
            <person name="Finn R."/>
            <person name="Kale V."/>
            <person name="Holt S."/>
            <person name="Cochrane G."/>
            <person name="Meng A."/>
            <person name="Brown T."/>
            <person name="Cohen L."/>
        </authorList>
    </citation>
    <scope>NUCLEOTIDE SEQUENCE</scope>
    <source>
        <strain evidence="3">CCCM811</strain>
    </source>
</reference>
<feature type="compositionally biased region" description="Basic residues" evidence="1">
    <location>
        <begin position="357"/>
        <end position="366"/>
    </location>
</feature>
<feature type="compositionally biased region" description="Basic residues" evidence="1">
    <location>
        <begin position="107"/>
        <end position="129"/>
    </location>
</feature>
<gene>
    <name evidence="2" type="ORF">LGLO00237_LOCUS28964</name>
    <name evidence="3" type="ORF">LGLO00237_LOCUS28965</name>
</gene>
<feature type="compositionally biased region" description="Polar residues" evidence="1">
    <location>
        <begin position="167"/>
        <end position="180"/>
    </location>
</feature>
<feature type="compositionally biased region" description="Low complexity" evidence="1">
    <location>
        <begin position="401"/>
        <end position="411"/>
    </location>
</feature>
<organism evidence="3">
    <name type="scientific">Lotharella globosa</name>
    <dbReference type="NCBI Taxonomy" id="91324"/>
    <lineage>
        <taxon>Eukaryota</taxon>
        <taxon>Sar</taxon>
        <taxon>Rhizaria</taxon>
        <taxon>Cercozoa</taxon>
        <taxon>Chlorarachniophyceae</taxon>
        <taxon>Lotharella</taxon>
    </lineage>
</organism>
<proteinExistence type="predicted"/>
<protein>
    <submittedName>
        <fullName evidence="3">Uncharacterized protein</fullName>
    </submittedName>
</protein>
<feature type="compositionally biased region" description="Polar residues" evidence="1">
    <location>
        <begin position="367"/>
        <end position="383"/>
    </location>
</feature>
<evidence type="ECO:0000313" key="2">
    <source>
        <dbReference type="EMBL" id="CAE0677184.1"/>
    </source>
</evidence>
<accession>A0A6V3S6B5</accession>
<sequence>MSFKFLLRAKSVLQHRRDGAGSPVARTNSDLISPYLCPGSSSLPTRKAFRPSNTKNTSRKSSTKRLPPAVRSNVASTEAKLKPKKRPKSTPSVASEGFGGSKAAATQKKRPRTEKLVIRKNSKRSRSKSPKAGQSRDSKASPRNKGGPLAIAAAIPKKASESKNQKQPEPNSAGVETSSSDDPRAPGIFVNTRDKDNMRFSDRFEFKPGDVVVVPRSNEKLTYARVEKIVDPKARTTKVTVAPGQTKVLPMVLLGKLDEPEPKDERAAAKRYILGIEAIHNHCKGPPKSLTPYEKDMCRFVIVYQARKIFQAADNLKKIKDSTQKKTESELGRLRAAQEKLKKDYSLLKKDYEKLKTRHAKLRKSHSASASTRSKPNSRPTTPDSEHGRFEGEMPAAASVGTTTGSSSTTTRTKKPISRRASSGLDSVPTDPRLNRNKDDVIELISID</sequence>
<feature type="region of interest" description="Disordered" evidence="1">
    <location>
        <begin position="357"/>
        <end position="439"/>
    </location>
</feature>
<feature type="region of interest" description="Disordered" evidence="1">
    <location>
        <begin position="15"/>
        <end position="191"/>
    </location>
</feature>
<dbReference type="AlphaFoldDB" id="A0A6V3S6B5"/>
<feature type="compositionally biased region" description="Low complexity" evidence="1">
    <location>
        <begin position="146"/>
        <end position="157"/>
    </location>
</feature>